<evidence type="ECO:0000313" key="1">
    <source>
        <dbReference type="EMBL" id="ENN71034.1"/>
    </source>
</evidence>
<proteinExistence type="predicted"/>
<dbReference type="EMBL" id="KB741280">
    <property type="protein sequence ID" value="ENN71034.1"/>
    <property type="molecule type" value="Genomic_DNA"/>
</dbReference>
<accession>N6STN2</accession>
<gene>
    <name evidence="1" type="ORF">YQE_12433</name>
</gene>
<dbReference type="AlphaFoldDB" id="N6STN2"/>
<dbReference type="HOGENOM" id="CLU_1887867_0_0_1"/>
<organism evidence="1">
    <name type="scientific">Dendroctonus ponderosae</name>
    <name type="common">Mountain pine beetle</name>
    <dbReference type="NCBI Taxonomy" id="77166"/>
    <lineage>
        <taxon>Eukaryota</taxon>
        <taxon>Metazoa</taxon>
        <taxon>Ecdysozoa</taxon>
        <taxon>Arthropoda</taxon>
        <taxon>Hexapoda</taxon>
        <taxon>Insecta</taxon>
        <taxon>Pterygota</taxon>
        <taxon>Neoptera</taxon>
        <taxon>Endopterygota</taxon>
        <taxon>Coleoptera</taxon>
        <taxon>Polyphaga</taxon>
        <taxon>Cucujiformia</taxon>
        <taxon>Curculionidae</taxon>
        <taxon>Scolytinae</taxon>
        <taxon>Dendroctonus</taxon>
    </lineage>
</organism>
<protein>
    <submittedName>
        <fullName evidence="1">Uncharacterized protein</fullName>
    </submittedName>
</protein>
<reference evidence="1" key="1">
    <citation type="journal article" date="2013" name="Genome Biol.">
        <title>Draft genome of the mountain pine beetle, Dendroctonus ponderosae Hopkins, a major forest pest.</title>
        <authorList>
            <person name="Keeling C.I."/>
            <person name="Yuen M.M."/>
            <person name="Liao N.Y."/>
            <person name="Docking T.R."/>
            <person name="Chan S.K."/>
            <person name="Taylor G.A."/>
            <person name="Palmquist D.L."/>
            <person name="Jackman S.D."/>
            <person name="Nguyen A."/>
            <person name="Li M."/>
            <person name="Henderson H."/>
            <person name="Janes J.K."/>
            <person name="Zhao Y."/>
            <person name="Pandoh P."/>
            <person name="Moore R."/>
            <person name="Sperling F.A."/>
            <person name="Huber D.P."/>
            <person name="Birol I."/>
            <person name="Jones S.J."/>
            <person name="Bohlmann J."/>
        </authorList>
    </citation>
    <scope>NUCLEOTIDE SEQUENCE</scope>
</reference>
<feature type="non-terminal residue" evidence="1">
    <location>
        <position position="1"/>
    </location>
</feature>
<name>N6STN2_DENPD</name>
<sequence length="135" mass="15365">MSIAVVDETSGRNYHGPRLQSPKNISKCKIGSAPLLAISQLIRGEVAVWYATILSRKLIGRMTQMQGLHPFHYKGYIIYGQQIFQSVQNTPLDSKPRTLFKSILWSYKAIFSRGKAFNSHSTHFWSLENASDQNY</sequence>